<organism evidence="3 4">
    <name type="scientific">Mediterraneibacter butyricigenes</name>
    <dbReference type="NCBI Taxonomy" id="2316025"/>
    <lineage>
        <taxon>Bacteria</taxon>
        <taxon>Bacillati</taxon>
        <taxon>Bacillota</taxon>
        <taxon>Clostridia</taxon>
        <taxon>Lachnospirales</taxon>
        <taxon>Lachnospiraceae</taxon>
        <taxon>Mediterraneibacter</taxon>
    </lineage>
</organism>
<evidence type="ECO:0000313" key="3">
    <source>
        <dbReference type="EMBL" id="GCA68166.1"/>
    </source>
</evidence>
<dbReference type="EMBL" id="BHGK01000001">
    <property type="protein sequence ID" value="GCA68166.1"/>
    <property type="molecule type" value="Genomic_DNA"/>
</dbReference>
<name>A0A391P762_9FIRM</name>
<accession>A0A391P762</accession>
<dbReference type="Gene3D" id="3.40.309.10">
    <property type="entry name" value="Aldehyde Dehydrogenase, Chain A, domain 2"/>
    <property type="match status" value="1"/>
</dbReference>
<sequence>MAEQEVNYAEYMEGLVARARAAQKIAETYDQERVDELCEAVSYAACNEQFRRTAAQMLVDESKMGVFEDKFNKIRNKAMGVYRDMKGEKSVGIIETDTEKNTVTYIKPMGVIGAITPVTNGEATPIVKTLWVLKSRNALIISPHRSGKNTAVYVVNYIRSVLKQMGAPEDLVICVDPEYVGRPCAAEMMKQCDFLVATGGSGLVKTAYSSGTPTIGVGAGNATTYIDDTADLANAAKLICKSQIFDNSSSCSSENNIIACESIYEDFVKACEAEGAFIARNGSPEKEALVKTIWPEWPENKKLSRQTAARSIKTITELAGITVPEGTKFILLEEKDGVGKGFVTTTEKLCPVVSIIPAKDFDEGLDKMEKILDYQGCGHSCGIHTTDSAKVDKMALRMKVARILVNQPQALGNSGAYFNGLPITMSLGCATWGGNSTCRNVTWKDIVNTTTVSKPVEEIIPTEEGLYSEKTRSMTFDVK</sequence>
<dbReference type="RefSeq" id="WP_117603705.1">
    <property type="nucleotide sequence ID" value="NZ_BHGK01000001.1"/>
</dbReference>
<dbReference type="InterPro" id="IPR016161">
    <property type="entry name" value="Ald_DH/histidinol_DH"/>
</dbReference>
<reference evidence="4" key="1">
    <citation type="submission" date="2018-09" db="EMBL/GenBank/DDBJ databases">
        <title>Draft Genome Sequence of Mediterraneibacter sp. KCTC 15684.</title>
        <authorList>
            <person name="Kim J.S."/>
            <person name="Han K.I."/>
            <person name="Suh M.K."/>
            <person name="Lee K.C."/>
            <person name="Eom M.K."/>
            <person name="Lee J.H."/>
            <person name="Park S.H."/>
            <person name="Kang S.W."/>
            <person name="Park J.E."/>
            <person name="Oh B.S."/>
            <person name="Yu S.Y."/>
            <person name="Choi S.H."/>
            <person name="Lee D.H."/>
            <person name="Yoon H."/>
            <person name="Kim B."/>
            <person name="Yang S.J."/>
            <person name="Lee J.S."/>
        </authorList>
    </citation>
    <scope>NUCLEOTIDE SEQUENCE [LARGE SCALE GENOMIC DNA]</scope>
    <source>
        <strain evidence="4">KCTC 15684</strain>
    </source>
</reference>
<dbReference type="Pfam" id="PF00171">
    <property type="entry name" value="Aldedh"/>
    <property type="match status" value="1"/>
</dbReference>
<evidence type="ECO:0000256" key="1">
    <source>
        <dbReference type="ARBA" id="ARBA00023002"/>
    </source>
</evidence>
<dbReference type="SUPFAM" id="SSF53720">
    <property type="entry name" value="ALDH-like"/>
    <property type="match status" value="1"/>
</dbReference>
<dbReference type="InterPro" id="IPR015590">
    <property type="entry name" value="Aldehyde_DH_dom"/>
</dbReference>
<comment type="caution">
    <text evidence="3">The sequence shown here is derived from an EMBL/GenBank/DDBJ whole genome shotgun (WGS) entry which is preliminary data.</text>
</comment>
<evidence type="ECO:0000259" key="2">
    <source>
        <dbReference type="Pfam" id="PF00171"/>
    </source>
</evidence>
<keyword evidence="4" id="KW-1185">Reference proteome</keyword>
<dbReference type="GO" id="GO:0016620">
    <property type="term" value="F:oxidoreductase activity, acting on the aldehyde or oxo group of donors, NAD or NADP as acceptor"/>
    <property type="evidence" value="ECO:0007669"/>
    <property type="project" value="InterPro"/>
</dbReference>
<dbReference type="AlphaFoldDB" id="A0A391P762"/>
<feature type="domain" description="Aldehyde dehydrogenase" evidence="2">
    <location>
        <begin position="16"/>
        <end position="275"/>
    </location>
</feature>
<keyword evidence="1" id="KW-0560">Oxidoreductase</keyword>
<dbReference type="InterPro" id="IPR016162">
    <property type="entry name" value="Ald_DH_N"/>
</dbReference>
<dbReference type="Proteomes" id="UP000265643">
    <property type="component" value="Unassembled WGS sequence"/>
</dbReference>
<gene>
    <name evidence="3" type="ORF">KGMB01110_26020</name>
</gene>
<dbReference type="PANTHER" id="PTHR11699">
    <property type="entry name" value="ALDEHYDE DEHYDROGENASE-RELATED"/>
    <property type="match status" value="1"/>
</dbReference>
<dbReference type="InterPro" id="IPR016163">
    <property type="entry name" value="Ald_DH_C"/>
</dbReference>
<evidence type="ECO:0000313" key="4">
    <source>
        <dbReference type="Proteomes" id="UP000265643"/>
    </source>
</evidence>
<protein>
    <recommendedName>
        <fullName evidence="2">Aldehyde dehydrogenase domain-containing protein</fullName>
    </recommendedName>
</protein>
<dbReference type="Gene3D" id="3.40.605.10">
    <property type="entry name" value="Aldehyde Dehydrogenase, Chain A, domain 1"/>
    <property type="match status" value="1"/>
</dbReference>
<proteinExistence type="predicted"/>